<dbReference type="KEGG" id="mdb:OVN18_03790"/>
<organism evidence="2 3">
    <name type="scientific">Microcella daejeonensis</name>
    <dbReference type="NCBI Taxonomy" id="2994971"/>
    <lineage>
        <taxon>Bacteria</taxon>
        <taxon>Bacillati</taxon>
        <taxon>Actinomycetota</taxon>
        <taxon>Actinomycetes</taxon>
        <taxon>Micrococcales</taxon>
        <taxon>Microbacteriaceae</taxon>
        <taxon>Microcella</taxon>
    </lineage>
</organism>
<name>A0A9E8MMG5_9MICO</name>
<dbReference type="SUPFAM" id="SSF81301">
    <property type="entry name" value="Nucleotidyltransferase"/>
    <property type="match status" value="1"/>
</dbReference>
<dbReference type="Proteomes" id="UP001164706">
    <property type="component" value="Chromosome"/>
</dbReference>
<dbReference type="InterPro" id="IPR043519">
    <property type="entry name" value="NT_sf"/>
</dbReference>
<protein>
    <submittedName>
        <fullName evidence="2">Nucleotidyltransferase domain-containing protein</fullName>
    </submittedName>
</protein>
<dbReference type="GO" id="GO:0016779">
    <property type="term" value="F:nucleotidyltransferase activity"/>
    <property type="evidence" value="ECO:0007669"/>
    <property type="project" value="InterPro"/>
</dbReference>
<reference evidence="2" key="1">
    <citation type="submission" date="2022-11" db="EMBL/GenBank/DDBJ databases">
        <title>Description of Microcella daejonensis nov. sp, isolated from riverside soil.</title>
        <authorList>
            <person name="Molina K.M."/>
            <person name="Kim S.B."/>
        </authorList>
    </citation>
    <scope>NUCLEOTIDE SEQUENCE</scope>
    <source>
        <strain evidence="2">MMS21-STM12</strain>
    </source>
</reference>
<accession>A0A9E8MMG5</accession>
<evidence type="ECO:0000259" key="1">
    <source>
        <dbReference type="Pfam" id="PF01909"/>
    </source>
</evidence>
<feature type="domain" description="Polymerase nucleotidyl transferase" evidence="1">
    <location>
        <begin position="9"/>
        <end position="55"/>
    </location>
</feature>
<evidence type="ECO:0000313" key="3">
    <source>
        <dbReference type="Proteomes" id="UP001164706"/>
    </source>
</evidence>
<dbReference type="EMBL" id="CP113089">
    <property type="protein sequence ID" value="WAB82139.1"/>
    <property type="molecule type" value="Genomic_DNA"/>
</dbReference>
<evidence type="ECO:0000313" key="2">
    <source>
        <dbReference type="EMBL" id="WAB82139.1"/>
    </source>
</evidence>
<dbReference type="InterPro" id="IPR002934">
    <property type="entry name" value="Polymerase_NTP_transf_dom"/>
</dbReference>
<dbReference type="CDD" id="cd05403">
    <property type="entry name" value="NT_KNTase_like"/>
    <property type="match status" value="1"/>
</dbReference>
<dbReference type="Pfam" id="PF01909">
    <property type="entry name" value="NTP_transf_2"/>
    <property type="match status" value="1"/>
</dbReference>
<gene>
    <name evidence="2" type="ORF">OVN18_03790</name>
</gene>
<keyword evidence="3" id="KW-1185">Reference proteome</keyword>
<proteinExistence type="predicted"/>
<dbReference type="AlphaFoldDB" id="A0A9E8MMG5"/>
<sequence>MLDDARLRRMADDLCLVRGVHAVSLGGSRARGTHRPDSDFDLGVYYDVGLDRDALEELASRWSDQPVPVAGPGGWGPWVDGGAWLTVDGTPVDWILRDRRRVIEQAERALRGDFAFHYQPGHPLGFLDVAYAAEVVTSVHLHDDEGMLGEISRRLDPYPTALRASLLSNMWQIDFLLDGASKAARSSDVAYVTLCLTTASMVAAHGWHAAAGNWITTEKSLLPGVARLPIDTRNFTETITFILSRIGETPEELHAAISAMRSAPRPPLD</sequence>
<dbReference type="RefSeq" id="WP_267782030.1">
    <property type="nucleotide sequence ID" value="NZ_CP113089.1"/>
</dbReference>
<dbReference type="Gene3D" id="3.30.460.10">
    <property type="entry name" value="Beta Polymerase, domain 2"/>
    <property type="match status" value="1"/>
</dbReference>